<evidence type="ECO:0000256" key="9">
    <source>
        <dbReference type="SAM" id="SignalP"/>
    </source>
</evidence>
<dbReference type="Pfam" id="PF00041">
    <property type="entry name" value="fn3"/>
    <property type="match status" value="1"/>
</dbReference>
<keyword evidence="3" id="KW-0964">Secreted</keyword>
<dbReference type="InterPro" id="IPR013783">
    <property type="entry name" value="Ig-like_fold"/>
</dbReference>
<organism evidence="11 12">
    <name type="scientific">Culter alburnus</name>
    <name type="common">Topmouth culter</name>
    <dbReference type="NCBI Taxonomy" id="194366"/>
    <lineage>
        <taxon>Eukaryota</taxon>
        <taxon>Metazoa</taxon>
        <taxon>Chordata</taxon>
        <taxon>Craniata</taxon>
        <taxon>Vertebrata</taxon>
        <taxon>Euteleostomi</taxon>
        <taxon>Actinopterygii</taxon>
        <taxon>Neopterygii</taxon>
        <taxon>Teleostei</taxon>
        <taxon>Ostariophysi</taxon>
        <taxon>Cypriniformes</taxon>
        <taxon>Xenocyprididae</taxon>
        <taxon>Xenocypridinae</taxon>
        <taxon>Culter</taxon>
    </lineage>
</organism>
<dbReference type="GO" id="GO:0005886">
    <property type="term" value="C:plasma membrane"/>
    <property type="evidence" value="ECO:0007669"/>
    <property type="project" value="TreeGrafter"/>
</dbReference>
<keyword evidence="7" id="KW-0325">Glycoprotein</keyword>
<dbReference type="Gene3D" id="2.60.40.10">
    <property type="entry name" value="Immunoglobulins"/>
    <property type="match status" value="1"/>
</dbReference>
<evidence type="ECO:0000313" key="11">
    <source>
        <dbReference type="EMBL" id="KAK9959445.1"/>
    </source>
</evidence>
<keyword evidence="4 8" id="KW-0812">Transmembrane</keyword>
<feature type="signal peptide" evidence="9">
    <location>
        <begin position="1"/>
        <end position="24"/>
    </location>
</feature>
<keyword evidence="6 8" id="KW-0472">Membrane</keyword>
<evidence type="ECO:0000256" key="2">
    <source>
        <dbReference type="ARBA" id="ARBA00004613"/>
    </source>
</evidence>
<evidence type="ECO:0000256" key="6">
    <source>
        <dbReference type="ARBA" id="ARBA00023136"/>
    </source>
</evidence>
<dbReference type="CDD" id="cd00063">
    <property type="entry name" value="FN3"/>
    <property type="match status" value="1"/>
</dbReference>
<dbReference type="InterPro" id="IPR052120">
    <property type="entry name" value="FNDC_type_III_4/5"/>
</dbReference>
<name>A0AAW1ZDL7_CULAL</name>
<dbReference type="SMART" id="SM00060">
    <property type="entry name" value="FN3"/>
    <property type="match status" value="1"/>
</dbReference>
<dbReference type="InterPro" id="IPR003961">
    <property type="entry name" value="FN3_dom"/>
</dbReference>
<feature type="chain" id="PRO_5043777554" description="Fibronectin type-III domain-containing protein" evidence="9">
    <location>
        <begin position="25"/>
        <end position="303"/>
    </location>
</feature>
<gene>
    <name evidence="11" type="ORF">ABG768_009570</name>
</gene>
<dbReference type="AlphaFoldDB" id="A0AAW1ZDL7"/>
<dbReference type="Proteomes" id="UP001479290">
    <property type="component" value="Unassembled WGS sequence"/>
</dbReference>
<dbReference type="FunFam" id="2.60.40.10:FF:000117">
    <property type="entry name" value="Fibronectin type III domain containing 5"/>
    <property type="match status" value="1"/>
</dbReference>
<sequence>MIHLVTFMSLVLSLFGCHICFAGANRPAAPVNVSVTHLRADSATVSWNIPEGETVIGFAISQQRQDGLMQRFIREVNTTSHACILWDLDEDTDYIIQVQSVGLYGESLASKKIHFRTLKKSEHFQSTMMDQDDPAVEGLDISRHLQTGEILIIMTVLLMWAAVIVLFCKQYDIIKDNDSNNHSKEKSKPLSGQSTPEYHNGGLLGSKVRPSPLTNIVAFTVVSVARVAVFPHSWAILKMQSWDKLQSCGCVFFWATYIMYCGAKCLDVKMYTIYDVKEFGKCTDNMCFKSRQVTFIYIMLFTM</sequence>
<reference evidence="11 12" key="1">
    <citation type="submission" date="2024-05" db="EMBL/GenBank/DDBJ databases">
        <title>A high-quality chromosomal-level genome assembly of Topmouth culter (Culter alburnus).</title>
        <authorList>
            <person name="Zhao H."/>
        </authorList>
    </citation>
    <scope>NUCLEOTIDE SEQUENCE [LARGE SCALE GENOMIC DNA]</scope>
    <source>
        <strain evidence="11">CATC2023</strain>
        <tissue evidence="11">Muscle</tissue>
    </source>
</reference>
<feature type="transmembrane region" description="Helical" evidence="8">
    <location>
        <begin position="150"/>
        <end position="168"/>
    </location>
</feature>
<dbReference type="PROSITE" id="PS50853">
    <property type="entry name" value="FN3"/>
    <property type="match status" value="1"/>
</dbReference>
<keyword evidence="12" id="KW-1185">Reference proteome</keyword>
<dbReference type="EMBL" id="JAWDJR010000017">
    <property type="protein sequence ID" value="KAK9959445.1"/>
    <property type="molecule type" value="Genomic_DNA"/>
</dbReference>
<evidence type="ECO:0000256" key="7">
    <source>
        <dbReference type="ARBA" id="ARBA00023180"/>
    </source>
</evidence>
<evidence type="ECO:0000256" key="5">
    <source>
        <dbReference type="ARBA" id="ARBA00022989"/>
    </source>
</evidence>
<proteinExistence type="predicted"/>
<keyword evidence="9" id="KW-0732">Signal</keyword>
<dbReference type="SUPFAM" id="SSF49265">
    <property type="entry name" value="Fibronectin type III"/>
    <property type="match status" value="1"/>
</dbReference>
<accession>A0AAW1ZDL7</accession>
<dbReference type="PANTHER" id="PTHR14470:SF2">
    <property type="entry name" value="FIBRONECTIN TYPE III DOMAIN-CONTAINING PROTEIN 4"/>
    <property type="match status" value="1"/>
</dbReference>
<evidence type="ECO:0000256" key="8">
    <source>
        <dbReference type="SAM" id="Phobius"/>
    </source>
</evidence>
<comment type="caution">
    <text evidence="11">The sequence shown here is derived from an EMBL/GenBank/DDBJ whole genome shotgun (WGS) entry which is preliminary data.</text>
</comment>
<evidence type="ECO:0000256" key="3">
    <source>
        <dbReference type="ARBA" id="ARBA00022525"/>
    </source>
</evidence>
<protein>
    <recommendedName>
        <fullName evidence="10">Fibronectin type-III domain-containing protein</fullName>
    </recommendedName>
</protein>
<dbReference type="PANTHER" id="PTHR14470">
    <property type="entry name" value="FIBRONECTIN TYPE III DOMAIN-CONTAINING PROTEIN"/>
    <property type="match status" value="1"/>
</dbReference>
<evidence type="ECO:0000256" key="1">
    <source>
        <dbReference type="ARBA" id="ARBA00004167"/>
    </source>
</evidence>
<comment type="subcellular location">
    <subcellularLocation>
        <location evidence="1">Membrane</location>
        <topology evidence="1">Single-pass membrane protein</topology>
    </subcellularLocation>
    <subcellularLocation>
        <location evidence="2">Secreted</location>
    </subcellularLocation>
</comment>
<feature type="domain" description="Fibronectin type-III" evidence="10">
    <location>
        <begin position="29"/>
        <end position="120"/>
    </location>
</feature>
<dbReference type="InterPro" id="IPR036116">
    <property type="entry name" value="FN3_sf"/>
</dbReference>
<dbReference type="GO" id="GO:0005576">
    <property type="term" value="C:extracellular region"/>
    <property type="evidence" value="ECO:0007669"/>
    <property type="project" value="UniProtKB-SubCell"/>
</dbReference>
<evidence type="ECO:0000259" key="10">
    <source>
        <dbReference type="PROSITE" id="PS50853"/>
    </source>
</evidence>
<evidence type="ECO:0000256" key="4">
    <source>
        <dbReference type="ARBA" id="ARBA00022692"/>
    </source>
</evidence>
<keyword evidence="5 8" id="KW-1133">Transmembrane helix</keyword>
<evidence type="ECO:0000313" key="12">
    <source>
        <dbReference type="Proteomes" id="UP001479290"/>
    </source>
</evidence>